<keyword evidence="3" id="KW-0862">Zinc</keyword>
<evidence type="ECO:0000313" key="8">
    <source>
        <dbReference type="Proteomes" id="UP001652700"/>
    </source>
</evidence>
<name>A0ABM5IE70_DIAVI</name>
<dbReference type="PANTHER" id="PTHR46600:SF11">
    <property type="entry name" value="THAP DOMAIN-CONTAINING PROTEIN 10"/>
    <property type="match status" value="1"/>
</dbReference>
<feature type="domain" description="THAP-type" evidence="6">
    <location>
        <begin position="1"/>
        <end position="80"/>
    </location>
</feature>
<dbReference type="PROSITE" id="PS50950">
    <property type="entry name" value="ZF_THAP"/>
    <property type="match status" value="1"/>
</dbReference>
<dbReference type="GeneID" id="114326676"/>
<organism evidence="7 8">
    <name type="scientific">Diabrotica virgifera virgifera</name>
    <name type="common">western corn rootworm</name>
    <dbReference type="NCBI Taxonomy" id="50390"/>
    <lineage>
        <taxon>Eukaryota</taxon>
        <taxon>Metazoa</taxon>
        <taxon>Ecdysozoa</taxon>
        <taxon>Arthropoda</taxon>
        <taxon>Hexapoda</taxon>
        <taxon>Insecta</taxon>
        <taxon>Pterygota</taxon>
        <taxon>Neoptera</taxon>
        <taxon>Endopterygota</taxon>
        <taxon>Coleoptera</taxon>
        <taxon>Polyphaga</taxon>
        <taxon>Cucujiformia</taxon>
        <taxon>Chrysomeloidea</taxon>
        <taxon>Chrysomelidae</taxon>
        <taxon>Galerucinae</taxon>
        <taxon>Diabroticina</taxon>
        <taxon>Diabroticites</taxon>
        <taxon>Diabrotica</taxon>
    </lineage>
</organism>
<evidence type="ECO:0000256" key="1">
    <source>
        <dbReference type="ARBA" id="ARBA00022723"/>
    </source>
</evidence>
<dbReference type="SMART" id="SM00980">
    <property type="entry name" value="THAP"/>
    <property type="match status" value="1"/>
</dbReference>
<keyword evidence="8" id="KW-1185">Reference proteome</keyword>
<dbReference type="InterPro" id="IPR026516">
    <property type="entry name" value="THAP1/10"/>
</dbReference>
<dbReference type="EnsemblMetazoa" id="XM_028275081.2">
    <property type="protein sequence ID" value="XP_028130882.2"/>
    <property type="gene ID" value="LOC114326676"/>
</dbReference>
<evidence type="ECO:0000256" key="3">
    <source>
        <dbReference type="ARBA" id="ARBA00022833"/>
    </source>
</evidence>
<keyword evidence="1" id="KW-0479">Metal-binding</keyword>
<dbReference type="Pfam" id="PF05485">
    <property type="entry name" value="THAP"/>
    <property type="match status" value="1"/>
</dbReference>
<proteinExistence type="predicted"/>
<dbReference type="InterPro" id="IPR006612">
    <property type="entry name" value="THAP_Znf"/>
</dbReference>
<evidence type="ECO:0000256" key="2">
    <source>
        <dbReference type="ARBA" id="ARBA00022771"/>
    </source>
</evidence>
<evidence type="ECO:0000256" key="5">
    <source>
        <dbReference type="PROSITE-ProRule" id="PRU00309"/>
    </source>
</evidence>
<evidence type="ECO:0000313" key="7">
    <source>
        <dbReference type="EnsemblMetazoa" id="XP_028130882.2"/>
    </source>
</evidence>
<keyword evidence="4 5" id="KW-0238">DNA-binding</keyword>
<dbReference type="SUPFAM" id="SSF57716">
    <property type="entry name" value="Glucocorticoid receptor-like (DNA-binding domain)"/>
    <property type="match status" value="1"/>
</dbReference>
<sequence>MVSCASCGCTMTQKSKNEGITFHSFPKDCRRRLWIEFLRKPDWLPKPSSVLCSHHFAQDCFDRMSKLKVRLQATAVPTVEVTRLKYVRSNYPTLYSTANENSSQSTSSCLLKTNLTLSSTANDVFSPPTSRSVLKKYVLLTPKKETNETTTLEASDGPISRNLLKKNLLLTPKIETSESTTIEASNASTSRSLLKKNLLLTPKKETNKTTTIDVSDG</sequence>
<keyword evidence="2 5" id="KW-0863">Zinc-finger</keyword>
<dbReference type="SMART" id="SM00692">
    <property type="entry name" value="DM3"/>
    <property type="match status" value="1"/>
</dbReference>
<dbReference type="PANTHER" id="PTHR46600">
    <property type="entry name" value="THAP DOMAIN-CONTAINING"/>
    <property type="match status" value="1"/>
</dbReference>
<evidence type="ECO:0000259" key="6">
    <source>
        <dbReference type="PROSITE" id="PS50950"/>
    </source>
</evidence>
<reference evidence="7" key="1">
    <citation type="submission" date="2025-05" db="UniProtKB">
        <authorList>
            <consortium name="EnsemblMetazoa"/>
        </authorList>
    </citation>
    <scope>IDENTIFICATION</scope>
</reference>
<protein>
    <recommendedName>
        <fullName evidence="6">THAP-type domain-containing protein</fullName>
    </recommendedName>
</protein>
<evidence type="ECO:0000256" key="4">
    <source>
        <dbReference type="ARBA" id="ARBA00023125"/>
    </source>
</evidence>
<dbReference type="Proteomes" id="UP001652700">
    <property type="component" value="Unplaced"/>
</dbReference>
<dbReference type="RefSeq" id="XP_028130882.2">
    <property type="nucleotide sequence ID" value="XM_028275081.2"/>
</dbReference>
<accession>A0ABM5IE70</accession>